<dbReference type="GO" id="GO:0003743">
    <property type="term" value="F:translation initiation factor activity"/>
    <property type="evidence" value="ECO:0007669"/>
    <property type="project" value="UniProtKB-KW"/>
</dbReference>
<keyword evidence="3" id="KW-1185">Reference proteome</keyword>
<accession>A0A2T1HTZ3</accession>
<comment type="caution">
    <text evidence="2">The sequence shown here is derived from an EMBL/GenBank/DDBJ whole genome shotgun (WGS) entry which is preliminary data.</text>
</comment>
<dbReference type="Proteomes" id="UP000239772">
    <property type="component" value="Unassembled WGS sequence"/>
</dbReference>
<evidence type="ECO:0000256" key="1">
    <source>
        <dbReference type="SAM" id="MobiDB-lite"/>
    </source>
</evidence>
<evidence type="ECO:0000313" key="3">
    <source>
        <dbReference type="Proteomes" id="UP000239772"/>
    </source>
</evidence>
<organism evidence="2 3">
    <name type="scientific">Alsobacter soli</name>
    <dbReference type="NCBI Taxonomy" id="2109933"/>
    <lineage>
        <taxon>Bacteria</taxon>
        <taxon>Pseudomonadati</taxon>
        <taxon>Pseudomonadota</taxon>
        <taxon>Alphaproteobacteria</taxon>
        <taxon>Hyphomicrobiales</taxon>
        <taxon>Alsobacteraceae</taxon>
        <taxon>Alsobacter</taxon>
    </lineage>
</organism>
<keyword evidence="2" id="KW-0396">Initiation factor</keyword>
<dbReference type="OrthoDB" id="7428207at2"/>
<dbReference type="EMBL" id="PVZS01000009">
    <property type="protein sequence ID" value="PSC05133.1"/>
    <property type="molecule type" value="Genomic_DNA"/>
</dbReference>
<evidence type="ECO:0000313" key="2">
    <source>
        <dbReference type="EMBL" id="PSC05133.1"/>
    </source>
</evidence>
<keyword evidence="2" id="KW-0648">Protein biosynthesis</keyword>
<name>A0A2T1HTZ3_9HYPH</name>
<proteinExistence type="predicted"/>
<gene>
    <name evidence="2" type="ORF">SLNSH_09940</name>
</gene>
<feature type="region of interest" description="Disordered" evidence="1">
    <location>
        <begin position="140"/>
        <end position="162"/>
    </location>
</feature>
<dbReference type="AlphaFoldDB" id="A0A2T1HTZ3"/>
<reference evidence="3" key="1">
    <citation type="submission" date="2018-03" db="EMBL/GenBank/DDBJ databases">
        <authorList>
            <person name="Sun L."/>
            <person name="Liu H."/>
            <person name="Chen W."/>
            <person name="Huang K."/>
            <person name="Liu W."/>
            <person name="Gao X."/>
        </authorList>
    </citation>
    <scope>NUCLEOTIDE SEQUENCE [LARGE SCALE GENOMIC DNA]</scope>
    <source>
        <strain evidence="3">SH9</strain>
    </source>
</reference>
<sequence>MVLITGTPERGLTVIRSTSLIAVMMLVTGCATVTRGTTNQITFTSEPSGAQMRTSLGHTCSTPCTLEIPRKSEFIATFAMDGYKDQQVPVQTRVAGSGAAGFAGNVLVGGLVGMGVDAATGSTLEHFPNPVSATLEALHRAPAPKPARKPRAPKTPAAAPQA</sequence>
<protein>
    <submittedName>
        <fullName evidence="2">Translation initiation factor 2</fullName>
    </submittedName>
</protein>